<reference evidence="1" key="2">
    <citation type="submission" date="2014-06" db="EMBL/GenBank/DDBJ databases">
        <title>The complete genome of Blastobotrys (Arxula) adeninivorans LS3 - a yeast of biotechnological interest.</title>
        <authorList>
            <person name="Kunze G."/>
            <person name="Gaillardin C."/>
            <person name="Czernicka M."/>
            <person name="Durrens P."/>
            <person name="Martin T."/>
            <person name="Boer E."/>
            <person name="Gabaldon T."/>
            <person name="Cruz J."/>
            <person name="Talla E."/>
            <person name="Marck C."/>
            <person name="Goffeau A."/>
            <person name="Barbe V."/>
            <person name="Baret P."/>
            <person name="Baronian K."/>
            <person name="Beier S."/>
            <person name="Bleykasten C."/>
            <person name="Bode R."/>
            <person name="Casaregola S."/>
            <person name="Despons L."/>
            <person name="Fairhead C."/>
            <person name="Giersberg M."/>
            <person name="Gierski P."/>
            <person name="Hahnel U."/>
            <person name="Hartmann A."/>
            <person name="Jankowska D."/>
            <person name="Jubin C."/>
            <person name="Jung P."/>
            <person name="Lafontaine I."/>
            <person name="Leh-Louis V."/>
            <person name="Lemaire M."/>
            <person name="Marcet-Houben M."/>
            <person name="Mascher M."/>
            <person name="Morel G."/>
            <person name="Richard G.-F."/>
            <person name="Riechen J."/>
            <person name="Sacerdot C."/>
            <person name="Sarkar A."/>
            <person name="Savel G."/>
            <person name="Schacherer J."/>
            <person name="Sherman D."/>
            <person name="Straub M.-L."/>
            <person name="Stein N."/>
            <person name="Thierry A."/>
            <person name="Trautwein-Schult A."/>
            <person name="Westhof E."/>
            <person name="Worch S."/>
            <person name="Dujon B."/>
            <person name="Souciet J.-L."/>
            <person name="Wincker P."/>
            <person name="Scholz U."/>
            <person name="Neuveglise N."/>
        </authorList>
    </citation>
    <scope>NUCLEOTIDE SEQUENCE</scope>
    <source>
        <strain evidence="1">LS3</strain>
    </source>
</reference>
<name>A0A060SYL2_BLAAD</name>
<dbReference type="AlphaFoldDB" id="A0A060SYL2"/>
<evidence type="ECO:0000313" key="1">
    <source>
        <dbReference type="EMBL" id="CDP33798.1"/>
    </source>
</evidence>
<sequence length="205" mass="23565">MAPKYIIEHMEEGVSDWVRLEYLQIVRDVGSDNLWLAGVKPGLEMPKEFVEAGVQHTTKDVLEFGQLDPNFDKSRVCLLDPSATEEFSPEDRDRFDYFLFGGILGDHPPRDRTGELRNKGFVGRRLGPIQMTTDTAVRVTKMICDQQKKLDDIDFVDFPELKFNKNESTEMPFRYVKDSQGRPIMPQGMFELIKADSQKSLDDLL</sequence>
<dbReference type="InterPro" id="IPR007364">
    <property type="entry name" value="SFM1-like"/>
</dbReference>
<protein>
    <submittedName>
        <fullName evidence="1">ARAD1A17776p</fullName>
    </submittedName>
</protein>
<organism evidence="1">
    <name type="scientific">Blastobotrys adeninivorans</name>
    <name type="common">Yeast</name>
    <name type="synonym">Arxula adeninivorans</name>
    <dbReference type="NCBI Taxonomy" id="409370"/>
    <lineage>
        <taxon>Eukaryota</taxon>
        <taxon>Fungi</taxon>
        <taxon>Dikarya</taxon>
        <taxon>Ascomycota</taxon>
        <taxon>Saccharomycotina</taxon>
        <taxon>Dipodascomycetes</taxon>
        <taxon>Dipodascales</taxon>
        <taxon>Trichomonascaceae</taxon>
        <taxon>Blastobotrys</taxon>
    </lineage>
</organism>
<accession>A0A060SYL2</accession>
<dbReference type="GO" id="GO:0035241">
    <property type="term" value="F:protein-arginine omega-N monomethyltransferase activity"/>
    <property type="evidence" value="ECO:0007669"/>
    <property type="project" value="TreeGrafter"/>
</dbReference>
<dbReference type="PhylomeDB" id="A0A060SYL2"/>
<reference evidence="1" key="1">
    <citation type="submission" date="2014-02" db="EMBL/GenBank/DDBJ databases">
        <authorList>
            <person name="Genoscope - CEA"/>
        </authorList>
    </citation>
    <scope>NUCLEOTIDE SEQUENCE</scope>
    <source>
        <strain evidence="1">LS3</strain>
    </source>
</reference>
<dbReference type="Pfam" id="PF04252">
    <property type="entry name" value="SFM1-like"/>
    <property type="match status" value="1"/>
</dbReference>
<gene>
    <name evidence="1" type="ORF">GNLVRS02_ARAD1A17776g</name>
</gene>
<dbReference type="EMBL" id="HG937691">
    <property type="protein sequence ID" value="CDP33798.1"/>
    <property type="molecule type" value="Genomic_DNA"/>
</dbReference>
<dbReference type="PANTHER" id="PTHR35517:SF1">
    <property type="entry name" value="PROTEIN ARGININE N-METHYLTRANSFERASE SFM1"/>
    <property type="match status" value="1"/>
</dbReference>
<dbReference type="CDD" id="cd18090">
    <property type="entry name" value="Arginine_MT_Sfm1"/>
    <property type="match status" value="1"/>
</dbReference>
<dbReference type="PANTHER" id="PTHR35517">
    <property type="entry name" value="PROTEIN ARGININE N-METHYLTRANSFERASE SFM1"/>
    <property type="match status" value="1"/>
</dbReference>
<proteinExistence type="predicted"/>